<name>A0A2T7D776_9POAL</name>
<dbReference type="Proteomes" id="UP000244336">
    <property type="component" value="Chromosome 6"/>
</dbReference>
<dbReference type="PANTHER" id="PTHR31264">
    <property type="entry name" value="OS07G0554500 PROTEIN-RELATED"/>
    <property type="match status" value="1"/>
</dbReference>
<dbReference type="InterPro" id="IPR001810">
    <property type="entry name" value="F-box_dom"/>
</dbReference>
<dbReference type="OrthoDB" id="658642at2759"/>
<dbReference type="Gramene" id="PUZ51414">
    <property type="protein sequence ID" value="PUZ51414"/>
    <property type="gene ID" value="GQ55_6G183600"/>
</dbReference>
<dbReference type="Pfam" id="PF12937">
    <property type="entry name" value="F-box-like"/>
    <property type="match status" value="1"/>
</dbReference>
<dbReference type="STRING" id="1504633.A0A2T7D776"/>
<accession>A0A2T7D776</accession>
<dbReference type="SMART" id="SM00256">
    <property type="entry name" value="FBOX"/>
    <property type="match status" value="1"/>
</dbReference>
<dbReference type="Gene3D" id="1.20.1280.50">
    <property type="match status" value="1"/>
</dbReference>
<dbReference type="PANTHER" id="PTHR31264:SF7">
    <property type="entry name" value="F-BOX DOMAIN CONTAINING PROTEIN, EXPRESSED"/>
    <property type="match status" value="1"/>
</dbReference>
<dbReference type="EMBL" id="CM009754">
    <property type="protein sequence ID" value="PUZ51414.1"/>
    <property type="molecule type" value="Genomic_DNA"/>
</dbReference>
<evidence type="ECO:0000259" key="1">
    <source>
        <dbReference type="SMART" id="SM00256"/>
    </source>
</evidence>
<feature type="domain" description="F-box" evidence="1">
    <location>
        <begin position="10"/>
        <end position="51"/>
    </location>
</feature>
<dbReference type="AlphaFoldDB" id="A0A2T7D776"/>
<dbReference type="InterPro" id="IPR036047">
    <property type="entry name" value="F-box-like_dom_sf"/>
</dbReference>
<keyword evidence="3" id="KW-1185">Reference proteome</keyword>
<organism evidence="2 3">
    <name type="scientific">Panicum hallii var. hallii</name>
    <dbReference type="NCBI Taxonomy" id="1504633"/>
    <lineage>
        <taxon>Eukaryota</taxon>
        <taxon>Viridiplantae</taxon>
        <taxon>Streptophyta</taxon>
        <taxon>Embryophyta</taxon>
        <taxon>Tracheophyta</taxon>
        <taxon>Spermatophyta</taxon>
        <taxon>Magnoliopsida</taxon>
        <taxon>Liliopsida</taxon>
        <taxon>Poales</taxon>
        <taxon>Poaceae</taxon>
        <taxon>PACMAD clade</taxon>
        <taxon>Panicoideae</taxon>
        <taxon>Panicodae</taxon>
        <taxon>Paniceae</taxon>
        <taxon>Panicinae</taxon>
        <taxon>Panicum</taxon>
        <taxon>Panicum sect. Panicum</taxon>
    </lineage>
</organism>
<reference evidence="2 3" key="1">
    <citation type="submission" date="2018-04" db="EMBL/GenBank/DDBJ databases">
        <title>WGS assembly of Panicum hallii var. hallii HAL2.</title>
        <authorList>
            <person name="Lovell J."/>
            <person name="Jenkins J."/>
            <person name="Lowry D."/>
            <person name="Mamidi S."/>
            <person name="Sreedasyam A."/>
            <person name="Weng X."/>
            <person name="Barry K."/>
            <person name="Bonette J."/>
            <person name="Campitelli B."/>
            <person name="Daum C."/>
            <person name="Gordon S."/>
            <person name="Gould B."/>
            <person name="Lipzen A."/>
            <person name="MacQueen A."/>
            <person name="Palacio-Mejia J."/>
            <person name="Plott C."/>
            <person name="Shakirov E."/>
            <person name="Shu S."/>
            <person name="Yoshinaga Y."/>
            <person name="Zane M."/>
            <person name="Rokhsar D."/>
            <person name="Grimwood J."/>
            <person name="Schmutz J."/>
            <person name="Juenger T."/>
        </authorList>
    </citation>
    <scope>NUCLEOTIDE SEQUENCE [LARGE SCALE GENOMIC DNA]</scope>
    <source>
        <strain evidence="3">cv. HAL2</strain>
    </source>
</reference>
<proteinExistence type="predicted"/>
<evidence type="ECO:0000313" key="2">
    <source>
        <dbReference type="EMBL" id="PUZ51414.1"/>
    </source>
</evidence>
<gene>
    <name evidence="2" type="ORF">GQ55_6G183600</name>
</gene>
<protein>
    <recommendedName>
        <fullName evidence="1">F-box domain-containing protein</fullName>
    </recommendedName>
</protein>
<sequence>MATAEVQPVLPDELLEDIFLRLDDAADLARASAACTSFRRVVSSRRFRSLHTPPVLGFLEFIGVAGLHFHHAGPRAGRGLQLLLPPQGPPQELARLRRPRWARPPRAVDLRLGVRGPRGLRPPCIAECRKHTVRGLNLKVLMRSLKLLWNSGGQHKPAQEFSIAECINAKQEISDVS</sequence>
<evidence type="ECO:0000313" key="3">
    <source>
        <dbReference type="Proteomes" id="UP000244336"/>
    </source>
</evidence>
<dbReference type="SUPFAM" id="SSF81383">
    <property type="entry name" value="F-box domain"/>
    <property type="match status" value="1"/>
</dbReference>